<gene>
    <name evidence="2" type="ORF">NC653_030339</name>
</gene>
<sequence>MNILLGAHLSLLNEYYEYSLLVVMERLNDAISLAGYFILPSLLETSICCSPPGLQDYTVETGIAENMICLIRSWRLSMLNLLYGSSCLCCIFLALHVPTATSLKG</sequence>
<evidence type="ECO:0000256" key="1">
    <source>
        <dbReference type="SAM" id="Phobius"/>
    </source>
</evidence>
<keyword evidence="1" id="KW-0812">Transmembrane</keyword>
<organism evidence="2 3">
    <name type="scientific">Populus alba x Populus x berolinensis</name>
    <dbReference type="NCBI Taxonomy" id="444605"/>
    <lineage>
        <taxon>Eukaryota</taxon>
        <taxon>Viridiplantae</taxon>
        <taxon>Streptophyta</taxon>
        <taxon>Embryophyta</taxon>
        <taxon>Tracheophyta</taxon>
        <taxon>Spermatophyta</taxon>
        <taxon>Magnoliopsida</taxon>
        <taxon>eudicotyledons</taxon>
        <taxon>Gunneridae</taxon>
        <taxon>Pentapetalae</taxon>
        <taxon>rosids</taxon>
        <taxon>fabids</taxon>
        <taxon>Malpighiales</taxon>
        <taxon>Salicaceae</taxon>
        <taxon>Saliceae</taxon>
        <taxon>Populus</taxon>
    </lineage>
</organism>
<protein>
    <submittedName>
        <fullName evidence="2">Uncharacterized protein</fullName>
    </submittedName>
</protein>
<reference evidence="2" key="1">
    <citation type="journal article" date="2023" name="Mol. Ecol. Resour.">
        <title>Chromosome-level genome assembly of a triploid poplar Populus alba 'Berolinensis'.</title>
        <authorList>
            <person name="Chen S."/>
            <person name="Yu Y."/>
            <person name="Wang X."/>
            <person name="Wang S."/>
            <person name="Zhang T."/>
            <person name="Zhou Y."/>
            <person name="He R."/>
            <person name="Meng N."/>
            <person name="Wang Y."/>
            <person name="Liu W."/>
            <person name="Liu Z."/>
            <person name="Liu J."/>
            <person name="Guo Q."/>
            <person name="Huang H."/>
            <person name="Sederoff R.R."/>
            <person name="Wang G."/>
            <person name="Qu G."/>
            <person name="Chen S."/>
        </authorList>
    </citation>
    <scope>NUCLEOTIDE SEQUENCE</scope>
    <source>
        <strain evidence="2">SC-2020</strain>
    </source>
</reference>
<evidence type="ECO:0000313" key="3">
    <source>
        <dbReference type="Proteomes" id="UP001164929"/>
    </source>
</evidence>
<proteinExistence type="predicted"/>
<evidence type="ECO:0000313" key="2">
    <source>
        <dbReference type="EMBL" id="KAJ6974219.1"/>
    </source>
</evidence>
<name>A0AAD6LWX0_9ROSI</name>
<comment type="caution">
    <text evidence="2">The sequence shown here is derived from an EMBL/GenBank/DDBJ whole genome shotgun (WGS) entry which is preliminary data.</text>
</comment>
<accession>A0AAD6LWX0</accession>
<dbReference type="Proteomes" id="UP001164929">
    <property type="component" value="Chromosome 13"/>
</dbReference>
<keyword evidence="1" id="KW-0472">Membrane</keyword>
<feature type="transmembrane region" description="Helical" evidence="1">
    <location>
        <begin position="76"/>
        <end position="97"/>
    </location>
</feature>
<dbReference type="AlphaFoldDB" id="A0AAD6LWX0"/>
<keyword evidence="3" id="KW-1185">Reference proteome</keyword>
<dbReference type="EMBL" id="JAQIZT010000013">
    <property type="protein sequence ID" value="KAJ6974219.1"/>
    <property type="molecule type" value="Genomic_DNA"/>
</dbReference>
<keyword evidence="1" id="KW-1133">Transmembrane helix</keyword>